<dbReference type="PANTHER" id="PTHR33143">
    <property type="entry name" value="F16F4.1 PROTEIN-RELATED"/>
    <property type="match status" value="1"/>
</dbReference>
<proteinExistence type="predicted"/>
<dbReference type="AlphaFoldDB" id="B9SDN3"/>
<dbReference type="InterPro" id="IPR008889">
    <property type="entry name" value="VQ"/>
</dbReference>
<dbReference type="Pfam" id="PF05678">
    <property type="entry name" value="VQ"/>
    <property type="match status" value="1"/>
</dbReference>
<gene>
    <name evidence="3" type="ORF">RCOM_0422690</name>
</gene>
<dbReference type="Proteomes" id="UP000008311">
    <property type="component" value="Unassembled WGS sequence"/>
</dbReference>
<dbReference type="STRING" id="3988.B9SDN3"/>
<reference evidence="4" key="1">
    <citation type="journal article" date="2010" name="Nat. Biotechnol.">
        <title>Draft genome sequence of the oilseed species Ricinus communis.</title>
        <authorList>
            <person name="Chan A.P."/>
            <person name="Crabtree J."/>
            <person name="Zhao Q."/>
            <person name="Lorenzi H."/>
            <person name="Orvis J."/>
            <person name="Puiu D."/>
            <person name="Melake-Berhan A."/>
            <person name="Jones K.M."/>
            <person name="Redman J."/>
            <person name="Chen G."/>
            <person name="Cahoon E.B."/>
            <person name="Gedil M."/>
            <person name="Stanke M."/>
            <person name="Haas B.J."/>
            <person name="Wortman J.R."/>
            <person name="Fraser-Liggett C.M."/>
            <person name="Ravel J."/>
            <person name="Rabinowicz P.D."/>
        </authorList>
    </citation>
    <scope>NUCLEOTIDE SEQUENCE [LARGE SCALE GENOMIC DNA]</scope>
    <source>
        <strain evidence="4">cv. Hale</strain>
    </source>
</reference>
<dbReference type="EMBL" id="EQ973928">
    <property type="protein sequence ID" value="EEF38312.1"/>
    <property type="molecule type" value="Genomic_DNA"/>
</dbReference>
<evidence type="ECO:0000259" key="2">
    <source>
        <dbReference type="Pfam" id="PF05678"/>
    </source>
</evidence>
<dbReference type="InParanoid" id="B9SDN3"/>
<protein>
    <recommendedName>
        <fullName evidence="2">VQ domain-containing protein</fullName>
    </recommendedName>
</protein>
<dbReference type="GO" id="GO:0005634">
    <property type="term" value="C:nucleus"/>
    <property type="evidence" value="ECO:0000318"/>
    <property type="project" value="GO_Central"/>
</dbReference>
<sequence>MVISSTRKQLQGPRPAPLMVSKNSSKIKKSLLPHPPNHRRSPVIIYLKSPDVIHVTPEEFRGLVQRLTGKKQEQTTVSASSHSSSSCSSSSAASTTVVDVSDDEKMKRVGSSMAEQEFTTADLAQCHNLCVNIYSDEDWYEF</sequence>
<feature type="domain" description="VQ" evidence="2">
    <location>
        <begin position="49"/>
        <end position="70"/>
    </location>
</feature>
<feature type="compositionally biased region" description="Low complexity" evidence="1">
    <location>
        <begin position="75"/>
        <end position="99"/>
    </location>
</feature>
<evidence type="ECO:0000313" key="4">
    <source>
        <dbReference type="Proteomes" id="UP000008311"/>
    </source>
</evidence>
<evidence type="ECO:0000313" key="3">
    <source>
        <dbReference type="EMBL" id="EEF38312.1"/>
    </source>
</evidence>
<dbReference type="OrthoDB" id="1518325at2759"/>
<dbReference type="eggNOG" id="ENOG502SG9H">
    <property type="taxonomic scope" value="Eukaryota"/>
</dbReference>
<accession>B9SDN3</accession>
<name>B9SDN3_RICCO</name>
<organism evidence="3 4">
    <name type="scientific">Ricinus communis</name>
    <name type="common">Castor bean</name>
    <dbReference type="NCBI Taxonomy" id="3988"/>
    <lineage>
        <taxon>Eukaryota</taxon>
        <taxon>Viridiplantae</taxon>
        <taxon>Streptophyta</taxon>
        <taxon>Embryophyta</taxon>
        <taxon>Tracheophyta</taxon>
        <taxon>Spermatophyta</taxon>
        <taxon>Magnoliopsida</taxon>
        <taxon>eudicotyledons</taxon>
        <taxon>Gunneridae</taxon>
        <taxon>Pentapetalae</taxon>
        <taxon>rosids</taxon>
        <taxon>fabids</taxon>
        <taxon>Malpighiales</taxon>
        <taxon>Euphorbiaceae</taxon>
        <taxon>Acalyphoideae</taxon>
        <taxon>Acalypheae</taxon>
        <taxon>Ricinus</taxon>
    </lineage>
</organism>
<evidence type="ECO:0000256" key="1">
    <source>
        <dbReference type="SAM" id="MobiDB-lite"/>
    </source>
</evidence>
<feature type="region of interest" description="Disordered" evidence="1">
    <location>
        <begin position="67"/>
        <end position="103"/>
    </location>
</feature>
<dbReference type="InterPro" id="IPR039607">
    <property type="entry name" value="VQ_8/17/18/20/21/25"/>
</dbReference>
<keyword evidence="4" id="KW-1185">Reference proteome</keyword>
<dbReference type="PANTHER" id="PTHR33143:SF63">
    <property type="entry name" value="F16F4.1 PROTEIN"/>
    <property type="match status" value="1"/>
</dbReference>
<feature type="region of interest" description="Disordered" evidence="1">
    <location>
        <begin position="1"/>
        <end position="22"/>
    </location>
</feature>